<keyword evidence="2" id="KW-1185">Reference proteome</keyword>
<evidence type="ECO:0000313" key="1">
    <source>
        <dbReference type="EMBL" id="EQB40235.1"/>
    </source>
</evidence>
<dbReference type="STRING" id="1172190.M947_02555"/>
<dbReference type="RefSeq" id="WP_021286791.1">
    <property type="nucleotide sequence ID" value="NZ_AUPZ01000003.1"/>
</dbReference>
<reference evidence="1 2" key="1">
    <citation type="submission" date="2013-07" db="EMBL/GenBank/DDBJ databases">
        <title>Sulfurimonas hongkongensis AST-10 Genome Sequencing.</title>
        <authorList>
            <person name="Cai L."/>
            <person name="Zhang T."/>
        </authorList>
    </citation>
    <scope>NUCLEOTIDE SEQUENCE [LARGE SCALE GENOMIC DNA]</scope>
    <source>
        <strain evidence="1 2">AST-10</strain>
    </source>
</reference>
<dbReference type="AlphaFoldDB" id="T0JGQ2"/>
<sequence length="157" mass="18259">MFSNMLGKMGISTNDKEKMHNELVERISRMNLTDMRSYINNRIPDLPVSADGLQEVLKRLLEVDEKSQKRYIDIEDMDSKIRKGLDLILSILANKKLSIEAIEVAIELFEVSKEMIIKYDIDNKQIYYSKIRESLNKAIEDMNKKSEIQRKMSVIGS</sequence>
<dbReference type="EMBL" id="AUPZ01000003">
    <property type="protein sequence ID" value="EQB40235.1"/>
    <property type="molecule type" value="Genomic_DNA"/>
</dbReference>
<protein>
    <submittedName>
        <fullName evidence="1">Uncharacterized protein</fullName>
    </submittedName>
</protein>
<evidence type="ECO:0000313" key="2">
    <source>
        <dbReference type="Proteomes" id="UP000015520"/>
    </source>
</evidence>
<dbReference type="PATRIC" id="fig|1172190.3.peg.500"/>
<accession>T0JGQ2</accession>
<dbReference type="OrthoDB" id="5334423at2"/>
<proteinExistence type="predicted"/>
<name>T0JGQ2_9BACT</name>
<organism evidence="1 2">
    <name type="scientific">Sulfurimonas hongkongensis</name>
    <dbReference type="NCBI Taxonomy" id="1172190"/>
    <lineage>
        <taxon>Bacteria</taxon>
        <taxon>Pseudomonadati</taxon>
        <taxon>Campylobacterota</taxon>
        <taxon>Epsilonproteobacteria</taxon>
        <taxon>Campylobacterales</taxon>
        <taxon>Sulfurimonadaceae</taxon>
        <taxon>Sulfurimonas</taxon>
    </lineage>
</organism>
<dbReference type="Proteomes" id="UP000015520">
    <property type="component" value="Unassembled WGS sequence"/>
</dbReference>
<comment type="caution">
    <text evidence="1">The sequence shown here is derived from an EMBL/GenBank/DDBJ whole genome shotgun (WGS) entry which is preliminary data.</text>
</comment>
<gene>
    <name evidence="1" type="ORF">M947_02555</name>
</gene>